<evidence type="ECO:0000256" key="4">
    <source>
        <dbReference type="ARBA" id="ARBA00022741"/>
    </source>
</evidence>
<dbReference type="SMART" id="SM00831">
    <property type="entry name" value="Cation_ATPase_N"/>
    <property type="match status" value="1"/>
</dbReference>
<dbReference type="Gene3D" id="2.70.150.10">
    <property type="entry name" value="Calcium-transporting ATPase, cytoplasmic transduction domain A"/>
    <property type="match status" value="1"/>
</dbReference>
<comment type="subcellular location">
    <subcellularLocation>
        <location evidence="1">Cell membrane</location>
        <topology evidence="1">Multi-pass membrane protein</topology>
    </subcellularLocation>
</comment>
<dbReference type="GO" id="GO:0006883">
    <property type="term" value="P:intracellular sodium ion homeostasis"/>
    <property type="evidence" value="ECO:0007669"/>
    <property type="project" value="TreeGrafter"/>
</dbReference>
<dbReference type="SUPFAM" id="SSF81653">
    <property type="entry name" value="Calcium ATPase, transduction domain A"/>
    <property type="match status" value="1"/>
</dbReference>
<evidence type="ECO:0000256" key="6">
    <source>
        <dbReference type="ARBA" id="ARBA00022967"/>
    </source>
</evidence>
<evidence type="ECO:0000256" key="10">
    <source>
        <dbReference type="SAM" id="Phobius"/>
    </source>
</evidence>
<keyword evidence="3 10" id="KW-0812">Transmembrane</keyword>
<reference evidence="12" key="1">
    <citation type="submission" date="2020-05" db="EMBL/GenBank/DDBJ databases">
        <title>Mycena genomes resolve the evolution of fungal bioluminescence.</title>
        <authorList>
            <person name="Tsai I.J."/>
        </authorList>
    </citation>
    <scope>NUCLEOTIDE SEQUENCE</scope>
    <source>
        <strain evidence="12">CCC161011</strain>
    </source>
</reference>
<dbReference type="PANTHER" id="PTHR43294">
    <property type="entry name" value="SODIUM/POTASSIUM-TRANSPORTING ATPASE SUBUNIT ALPHA"/>
    <property type="match status" value="1"/>
</dbReference>
<dbReference type="InterPro" id="IPR050510">
    <property type="entry name" value="Cation_transp_ATPase_P-type"/>
</dbReference>
<sequence>MSAASALEKARVSRRTSSVERASRRDRASITIGFRTLSIQTEDKTLPKPIPEPAEAIRQIDAHIVDISELWTRYSSHPVLGLDPETVERKAPDGKNVISPPRTQYWKKVLNYIFGGFNFLMWIAFVVTILSYQPLGGADPAAFNLGVAVLLLLVIAISSTFYSLVDFHASRVMKSIKSLIAQDATVVRGGTRQVIKAADLVVGDIVLMSIGERVPADLRIFEASSDLKFDRSLLTGESEPIPGSLTATSENPLETRNLALSSTFVTQGTCSGVVFAIGDKSTMGRIVAMSGETKFKMTPMQKEIWFFTKIISALALSLFCLSIIIWGAWLRVAFPGYLTASSAIINSIGCLTAFVPQGLPLCVALSLTIIAKRMAKRNVLVKNLATIETLGCMSVLCSDKTGTLTTGVMSVESLAFLDSSYLNVKKELVETEKETAGPGLASLVKVGRLCNGAQFLDQEDCADTPDQRLVKGDATDSAILRFTELFNTADSSIDVPALITSHETVYTIPFNSKNKWMLTIVRRRGDPGVPPDMLVKGAPDILFTKCVAAMNSDGTEVPLEASVREKLFQFQSDWASEGQRVLALCKRSLAGIHLDLDNQETAEDGVCRELRGLTLVGLIGIRDPPRPNVKDTVGIIRRAGVRVFMVTGDFKMTAVAIAKQVGIITTDFVDTRGALLSSPQDFSGVAPSKIKPSDDGIRSVVLTGEEIASFGIEEWDKCLGIYSEIVFARTTPEQKLRIINEVKARGDNIVAVTGDGTNDAPALKASDIGVAMGSGSDVAKEAAAMILLDNNFSSIPVGIEEGRLVFDNIKKVVLYIMPAGTYTEFMAVFANVFLGMQLSLSSYLQVCFSIANDVVMSISLMFEKPEADLMLRKPRNARTDRLTDWRFFVQIYLFIGLMMWPCAMGMWFFYMSKQGLGFYDVILVYDKWTGGYKGYSIAQLTHFVSVGQCIYYVTMVFMQYGGLLSARNRRMSILNSNPFWGPRRNIAVPIGMMFTMLIAIVNLYGPGFEHVFATTPIPGMFWGLPFAFAFGILCMDETRKLIVRSYPKSFVAKAAW</sequence>
<evidence type="ECO:0000313" key="12">
    <source>
        <dbReference type="EMBL" id="KAF7359912.1"/>
    </source>
</evidence>
<dbReference type="FunFam" id="3.40.50.1000:FF:000083">
    <property type="entry name" value="Sodium/potassium-transporting ATPase subunit alpha"/>
    <property type="match status" value="1"/>
</dbReference>
<organism evidence="12 13">
    <name type="scientific">Mycena venus</name>
    <dbReference type="NCBI Taxonomy" id="2733690"/>
    <lineage>
        <taxon>Eukaryota</taxon>
        <taxon>Fungi</taxon>
        <taxon>Dikarya</taxon>
        <taxon>Basidiomycota</taxon>
        <taxon>Agaricomycotina</taxon>
        <taxon>Agaricomycetes</taxon>
        <taxon>Agaricomycetidae</taxon>
        <taxon>Agaricales</taxon>
        <taxon>Marasmiineae</taxon>
        <taxon>Mycenaceae</taxon>
        <taxon>Mycena</taxon>
    </lineage>
</organism>
<dbReference type="GO" id="GO:0030007">
    <property type="term" value="P:intracellular potassium ion homeostasis"/>
    <property type="evidence" value="ECO:0007669"/>
    <property type="project" value="TreeGrafter"/>
</dbReference>
<evidence type="ECO:0000256" key="9">
    <source>
        <dbReference type="SAM" id="MobiDB-lite"/>
    </source>
</evidence>
<dbReference type="InterPro" id="IPR006068">
    <property type="entry name" value="ATPase_P-typ_cation-transptr_C"/>
</dbReference>
<dbReference type="PROSITE" id="PS00154">
    <property type="entry name" value="ATPASE_E1_E2"/>
    <property type="match status" value="1"/>
</dbReference>
<dbReference type="Gene3D" id="3.40.1110.10">
    <property type="entry name" value="Calcium-transporting ATPase, cytoplasmic domain N"/>
    <property type="match status" value="1"/>
</dbReference>
<dbReference type="InterPro" id="IPR004014">
    <property type="entry name" value="ATPase_P-typ_cation-transptr_N"/>
</dbReference>
<dbReference type="Gene3D" id="3.40.50.1000">
    <property type="entry name" value="HAD superfamily/HAD-like"/>
    <property type="match status" value="1"/>
</dbReference>
<evidence type="ECO:0000256" key="7">
    <source>
        <dbReference type="ARBA" id="ARBA00022989"/>
    </source>
</evidence>
<feature type="domain" description="Cation-transporting P-type ATPase N-terminal" evidence="11">
    <location>
        <begin position="61"/>
        <end position="133"/>
    </location>
</feature>
<dbReference type="GO" id="GO:1902600">
    <property type="term" value="P:proton transmembrane transport"/>
    <property type="evidence" value="ECO:0007669"/>
    <property type="project" value="TreeGrafter"/>
</dbReference>
<keyword evidence="5" id="KW-0067">ATP-binding</keyword>
<dbReference type="InterPro" id="IPR036412">
    <property type="entry name" value="HAD-like_sf"/>
</dbReference>
<dbReference type="GO" id="GO:0005524">
    <property type="term" value="F:ATP binding"/>
    <property type="evidence" value="ECO:0007669"/>
    <property type="project" value="UniProtKB-KW"/>
</dbReference>
<evidence type="ECO:0000313" key="13">
    <source>
        <dbReference type="Proteomes" id="UP000620124"/>
    </source>
</evidence>
<accession>A0A8H6YIV8</accession>
<evidence type="ECO:0000256" key="1">
    <source>
        <dbReference type="ARBA" id="ARBA00004651"/>
    </source>
</evidence>
<feature type="transmembrane region" description="Helical" evidence="10">
    <location>
        <begin position="812"/>
        <end position="836"/>
    </location>
</feature>
<evidence type="ECO:0000256" key="8">
    <source>
        <dbReference type="ARBA" id="ARBA00023136"/>
    </source>
</evidence>
<dbReference type="Pfam" id="PF00122">
    <property type="entry name" value="E1-E2_ATPase"/>
    <property type="match status" value="1"/>
</dbReference>
<dbReference type="SFLD" id="SFLDG00002">
    <property type="entry name" value="C1.7:_P-type_atpase_like"/>
    <property type="match status" value="1"/>
</dbReference>
<dbReference type="SFLD" id="SFLDS00003">
    <property type="entry name" value="Haloacid_Dehalogenase"/>
    <property type="match status" value="1"/>
</dbReference>
<feature type="transmembrane region" description="Helical" evidence="10">
    <location>
        <begin position="950"/>
        <end position="966"/>
    </location>
</feature>
<dbReference type="GO" id="GO:1990573">
    <property type="term" value="P:potassium ion import across plasma membrane"/>
    <property type="evidence" value="ECO:0007669"/>
    <property type="project" value="TreeGrafter"/>
</dbReference>
<dbReference type="PRINTS" id="PR00119">
    <property type="entry name" value="CATATPASE"/>
</dbReference>
<dbReference type="InterPro" id="IPR023298">
    <property type="entry name" value="ATPase_P-typ_TM_dom_sf"/>
</dbReference>
<dbReference type="InterPro" id="IPR023299">
    <property type="entry name" value="ATPase_P-typ_cyto_dom_N"/>
</dbReference>
<protein>
    <submittedName>
        <fullName evidence="12">Calcium ATPase transmembrane domain M-containing protein</fullName>
    </submittedName>
</protein>
<evidence type="ECO:0000256" key="2">
    <source>
        <dbReference type="ARBA" id="ARBA00022475"/>
    </source>
</evidence>
<evidence type="ECO:0000256" key="3">
    <source>
        <dbReference type="ARBA" id="ARBA00022692"/>
    </source>
</evidence>
<gene>
    <name evidence="12" type="ORF">MVEN_00717000</name>
</gene>
<dbReference type="GO" id="GO:0005886">
    <property type="term" value="C:plasma membrane"/>
    <property type="evidence" value="ECO:0007669"/>
    <property type="project" value="UniProtKB-SubCell"/>
</dbReference>
<dbReference type="AlphaFoldDB" id="A0A8H6YIV8"/>
<dbReference type="SUPFAM" id="SSF56784">
    <property type="entry name" value="HAD-like"/>
    <property type="match status" value="1"/>
</dbReference>
<keyword evidence="7 10" id="KW-1133">Transmembrane helix</keyword>
<proteinExistence type="predicted"/>
<feature type="transmembrane region" description="Helical" evidence="10">
    <location>
        <begin position="109"/>
        <end position="130"/>
    </location>
</feature>
<evidence type="ECO:0000259" key="11">
    <source>
        <dbReference type="SMART" id="SM00831"/>
    </source>
</evidence>
<dbReference type="SFLD" id="SFLDF00027">
    <property type="entry name" value="p-type_atpase"/>
    <property type="match status" value="1"/>
</dbReference>
<keyword evidence="8 10" id="KW-0472">Membrane</keyword>
<dbReference type="InterPro" id="IPR008250">
    <property type="entry name" value="ATPase_P-typ_transduc_dom_A_sf"/>
</dbReference>
<dbReference type="InterPro" id="IPR059000">
    <property type="entry name" value="ATPase_P-type_domA"/>
</dbReference>
<dbReference type="PANTHER" id="PTHR43294:SF21">
    <property type="entry name" value="CATION TRANSPORTING ATPASE"/>
    <property type="match status" value="1"/>
</dbReference>
<dbReference type="GO" id="GO:0016887">
    <property type="term" value="F:ATP hydrolysis activity"/>
    <property type="evidence" value="ECO:0007669"/>
    <property type="project" value="InterPro"/>
</dbReference>
<dbReference type="SUPFAM" id="SSF81665">
    <property type="entry name" value="Calcium ATPase, transmembrane domain M"/>
    <property type="match status" value="1"/>
</dbReference>
<dbReference type="InterPro" id="IPR001757">
    <property type="entry name" value="P_typ_ATPase"/>
</dbReference>
<dbReference type="Pfam" id="PF00690">
    <property type="entry name" value="Cation_ATPase_N"/>
    <property type="match status" value="1"/>
</dbReference>
<dbReference type="PRINTS" id="PR00121">
    <property type="entry name" value="NAKATPASE"/>
</dbReference>
<keyword evidence="4" id="KW-0547">Nucleotide-binding</keyword>
<dbReference type="InterPro" id="IPR023214">
    <property type="entry name" value="HAD_sf"/>
</dbReference>
<dbReference type="Gene3D" id="1.20.1110.10">
    <property type="entry name" value="Calcium-transporting ATPase, transmembrane domain"/>
    <property type="match status" value="1"/>
</dbReference>
<dbReference type="EMBL" id="JACAZI010000005">
    <property type="protein sequence ID" value="KAF7359912.1"/>
    <property type="molecule type" value="Genomic_DNA"/>
</dbReference>
<dbReference type="InterPro" id="IPR044492">
    <property type="entry name" value="P_typ_ATPase_HD_dom"/>
</dbReference>
<feature type="transmembrane region" description="Helical" evidence="10">
    <location>
        <begin position="142"/>
        <end position="165"/>
    </location>
</feature>
<dbReference type="Pfam" id="PF08282">
    <property type="entry name" value="Hydrolase_3"/>
    <property type="match status" value="1"/>
</dbReference>
<keyword evidence="6" id="KW-1278">Translocase</keyword>
<name>A0A8H6YIV8_9AGAR</name>
<dbReference type="GO" id="GO:0036376">
    <property type="term" value="P:sodium ion export across plasma membrane"/>
    <property type="evidence" value="ECO:0007669"/>
    <property type="project" value="TreeGrafter"/>
</dbReference>
<feature type="transmembrane region" description="Helical" evidence="10">
    <location>
        <begin position="986"/>
        <end position="1005"/>
    </location>
</feature>
<dbReference type="OrthoDB" id="158672at2759"/>
<feature type="region of interest" description="Disordered" evidence="9">
    <location>
        <begin position="1"/>
        <end position="24"/>
    </location>
</feature>
<keyword evidence="13" id="KW-1185">Reference proteome</keyword>
<feature type="transmembrane region" description="Helical" evidence="10">
    <location>
        <begin position="1017"/>
        <end position="1035"/>
    </location>
</feature>
<feature type="transmembrane region" description="Helical" evidence="10">
    <location>
        <begin position="883"/>
        <end position="910"/>
    </location>
</feature>
<evidence type="ECO:0000256" key="5">
    <source>
        <dbReference type="ARBA" id="ARBA00022840"/>
    </source>
</evidence>
<dbReference type="Pfam" id="PF00689">
    <property type="entry name" value="Cation_ATPase_C"/>
    <property type="match status" value="1"/>
</dbReference>
<dbReference type="InterPro" id="IPR018303">
    <property type="entry name" value="ATPase_P-typ_P_site"/>
</dbReference>
<comment type="caution">
    <text evidence="12">The sequence shown here is derived from an EMBL/GenBank/DDBJ whole genome shotgun (WGS) entry which is preliminary data.</text>
</comment>
<dbReference type="Proteomes" id="UP000620124">
    <property type="component" value="Unassembled WGS sequence"/>
</dbReference>
<dbReference type="GO" id="GO:0005391">
    <property type="term" value="F:P-type sodium:potassium-exchanging transporter activity"/>
    <property type="evidence" value="ECO:0007669"/>
    <property type="project" value="TreeGrafter"/>
</dbReference>
<dbReference type="NCBIfam" id="TIGR01494">
    <property type="entry name" value="ATPase_P-type"/>
    <property type="match status" value="2"/>
</dbReference>
<feature type="transmembrane region" description="Helical" evidence="10">
    <location>
        <begin position="304"/>
        <end position="329"/>
    </location>
</feature>
<dbReference type="SUPFAM" id="SSF81660">
    <property type="entry name" value="Metal cation-transporting ATPase, ATP-binding domain N"/>
    <property type="match status" value="1"/>
</dbReference>
<dbReference type="Pfam" id="PF13246">
    <property type="entry name" value="Cation_ATPase"/>
    <property type="match status" value="1"/>
</dbReference>
<keyword evidence="2" id="KW-1003">Cell membrane</keyword>